<evidence type="ECO:0000256" key="2">
    <source>
        <dbReference type="ARBA" id="ARBA00022448"/>
    </source>
</evidence>
<protein>
    <submittedName>
        <fullName evidence="10">TonB-linked SusC/RagA family outer membrane protein</fullName>
    </submittedName>
</protein>
<dbReference type="InterPro" id="IPR036942">
    <property type="entry name" value="Beta-barrel_TonB_sf"/>
</dbReference>
<dbReference type="Gene3D" id="2.60.40.1120">
    <property type="entry name" value="Carboxypeptidase-like, regulatory domain"/>
    <property type="match status" value="1"/>
</dbReference>
<evidence type="ECO:0000256" key="5">
    <source>
        <dbReference type="ARBA" id="ARBA00023136"/>
    </source>
</evidence>
<keyword evidence="6 7" id="KW-0998">Cell outer membrane</keyword>
<name>A0A2P8G9P3_9BACT</name>
<dbReference type="Pfam" id="PF07715">
    <property type="entry name" value="Plug"/>
    <property type="match status" value="1"/>
</dbReference>
<evidence type="ECO:0000256" key="3">
    <source>
        <dbReference type="ARBA" id="ARBA00022452"/>
    </source>
</evidence>
<keyword evidence="11" id="KW-1185">Reference proteome</keyword>
<feature type="domain" description="TonB-dependent receptor plug" evidence="9">
    <location>
        <begin position="225"/>
        <end position="349"/>
    </location>
</feature>
<dbReference type="PROSITE" id="PS52016">
    <property type="entry name" value="TONB_DEPENDENT_REC_3"/>
    <property type="match status" value="1"/>
</dbReference>
<keyword evidence="3 7" id="KW-1134">Transmembrane beta strand</keyword>
<dbReference type="InterPro" id="IPR039426">
    <property type="entry name" value="TonB-dep_rcpt-like"/>
</dbReference>
<dbReference type="Pfam" id="PF13715">
    <property type="entry name" value="CarbopepD_reg_2"/>
    <property type="match status" value="1"/>
</dbReference>
<evidence type="ECO:0000256" key="6">
    <source>
        <dbReference type="ARBA" id="ARBA00023237"/>
    </source>
</evidence>
<keyword evidence="2 7" id="KW-0813">Transport</keyword>
<feature type="chain" id="PRO_5015113757" evidence="8">
    <location>
        <begin position="31"/>
        <end position="1132"/>
    </location>
</feature>
<dbReference type="InterPro" id="IPR023997">
    <property type="entry name" value="TonB-dep_OMP_SusC/RagA_CS"/>
</dbReference>
<organism evidence="10 11">
    <name type="scientific">Chitinophaga ginsengisoli</name>
    <dbReference type="NCBI Taxonomy" id="363837"/>
    <lineage>
        <taxon>Bacteria</taxon>
        <taxon>Pseudomonadati</taxon>
        <taxon>Bacteroidota</taxon>
        <taxon>Chitinophagia</taxon>
        <taxon>Chitinophagales</taxon>
        <taxon>Chitinophagaceae</taxon>
        <taxon>Chitinophaga</taxon>
    </lineage>
</organism>
<evidence type="ECO:0000259" key="9">
    <source>
        <dbReference type="Pfam" id="PF07715"/>
    </source>
</evidence>
<sequence>MPVIVRLRNRILYLSSVLIVSMQLCFFANAQGNADVPDKRISLSARNTSLGFILKKLSKISGIIIFFSTEELAPFTNVSVNARDRLFSDVMHELLDNRGLSYVVVNSRTVTITRKAPAPVPILTGKDTTISVSGKVINEKGLPVIAASVAIAGTSRGTTTDQDGTFVINGVPRSATLTISSVSFLTQQIQIRGRNNLGVIPLKEYVSDLDETVVKGYYNTTKRLNTGTVITLKGRDINQQPVSNPLIAMMGRVPNLVITPTSGLPNAEVNIQLRGQNSLSTGSLRSEPLIIVDGVPYPNTLKAGSGSFGLVRNQLSALSFINVNDIEQIDVLSDADATSIYGSRGGNGVILITTKKGKAGATSINLSLSTGISQVSKKLDLLNTSQYLQMRREAYANNGMIPPDKQTQEKNYSNYDLTVWDQNRYTDWQKEFFGRTAMSYNGNISVSGGSPTVQYLVGGNFSTQKYVFPGDNKFENGTANFSISGNSENGRFKSSLSGSYTFNTSFSNSNDFTTLAVTLAPNAPAIYAKNGTLNWEPDPTATNKTGTWQNPYAQLLQTSLSKNNNLRGNTEFSYKISENISARASAGYSEIRTRNLGLTPIASFDPADTTAKGASSLTSLLNKSFTFDPQINYTGQVGAGKLDGLVGITIQNQSQENETITGTGYTSDALLKSFIVAPITYSTNNTSEYKYAAIFARLSYNWQNKYLVNITGRRDGSSRFGPGYQFGNFWSTGLAWIFSEEEPVKKKLPFLSYGKLRFSIGTNGNDGIGDYQYLELYQGIPNVSYQDIRPIRSMGVANPDYHWEKVRKMEAALETGFFNDRILLTTSFWRTRASDQLGTYRLPSTGGAVTIIANQHAEIQNSGWDFILNTRNVTTKNFTWSTSANFGLQYNKLLANPDGLYNGYGLNRFVTVGKPFTGFAIAYISKGVNPATGLYQFVDADGNVNTDKDNGNTQGMKINTKPLTIGVSNTLSFKGFDLSFFLQFTHQTGRNYLFDYVFISRNPGSFSSEPGQEYGNIPVELLNNWKKPGNITAYQKFSSENYSEPITPLLNKAHESNLGWVDASFLRLRNVALSYNLPAHWISKYHLQNFKVYIQGQNLLTITNYKGLDPETQSASSLPLLRVLTAGIQIGL</sequence>
<dbReference type="SUPFAM" id="SSF56935">
    <property type="entry name" value="Porins"/>
    <property type="match status" value="1"/>
</dbReference>
<comment type="caution">
    <text evidence="10">The sequence shown here is derived from an EMBL/GenBank/DDBJ whole genome shotgun (WGS) entry which is preliminary data.</text>
</comment>
<feature type="signal peptide" evidence="8">
    <location>
        <begin position="1"/>
        <end position="30"/>
    </location>
</feature>
<gene>
    <name evidence="10" type="ORF">CLV42_10553</name>
</gene>
<proteinExistence type="inferred from homology"/>
<evidence type="ECO:0000256" key="1">
    <source>
        <dbReference type="ARBA" id="ARBA00004571"/>
    </source>
</evidence>
<dbReference type="GO" id="GO:0009279">
    <property type="term" value="C:cell outer membrane"/>
    <property type="evidence" value="ECO:0007669"/>
    <property type="project" value="UniProtKB-SubCell"/>
</dbReference>
<evidence type="ECO:0000313" key="11">
    <source>
        <dbReference type="Proteomes" id="UP000240978"/>
    </source>
</evidence>
<dbReference type="Gene3D" id="2.40.170.20">
    <property type="entry name" value="TonB-dependent receptor, beta-barrel domain"/>
    <property type="match status" value="1"/>
</dbReference>
<evidence type="ECO:0000313" key="10">
    <source>
        <dbReference type="EMBL" id="PSL30692.1"/>
    </source>
</evidence>
<reference evidence="10 11" key="1">
    <citation type="submission" date="2018-03" db="EMBL/GenBank/DDBJ databases">
        <title>Genomic Encyclopedia of Archaeal and Bacterial Type Strains, Phase II (KMG-II): from individual species to whole genera.</title>
        <authorList>
            <person name="Goeker M."/>
        </authorList>
    </citation>
    <scope>NUCLEOTIDE SEQUENCE [LARGE SCALE GENOMIC DNA]</scope>
    <source>
        <strain evidence="10 11">DSM 18107</strain>
    </source>
</reference>
<dbReference type="InterPro" id="IPR008969">
    <property type="entry name" value="CarboxyPept-like_regulatory"/>
</dbReference>
<accession>A0A2P8G9P3</accession>
<evidence type="ECO:0000256" key="4">
    <source>
        <dbReference type="ARBA" id="ARBA00022692"/>
    </source>
</evidence>
<comment type="subcellular location">
    <subcellularLocation>
        <location evidence="1 7">Cell outer membrane</location>
        <topology evidence="1 7">Multi-pass membrane protein</topology>
    </subcellularLocation>
</comment>
<dbReference type="SUPFAM" id="SSF49464">
    <property type="entry name" value="Carboxypeptidase regulatory domain-like"/>
    <property type="match status" value="1"/>
</dbReference>
<keyword evidence="8" id="KW-0732">Signal</keyword>
<dbReference type="NCBIfam" id="TIGR04057">
    <property type="entry name" value="SusC_RagA_signa"/>
    <property type="match status" value="1"/>
</dbReference>
<dbReference type="InterPro" id="IPR012910">
    <property type="entry name" value="Plug_dom"/>
</dbReference>
<keyword evidence="5 7" id="KW-0472">Membrane</keyword>
<dbReference type="EMBL" id="PYGK01000005">
    <property type="protein sequence ID" value="PSL30692.1"/>
    <property type="molecule type" value="Genomic_DNA"/>
</dbReference>
<comment type="similarity">
    <text evidence="7">Belongs to the TonB-dependent receptor family.</text>
</comment>
<keyword evidence="4 7" id="KW-0812">Transmembrane</keyword>
<dbReference type="Gene3D" id="2.170.130.10">
    <property type="entry name" value="TonB-dependent receptor, plug domain"/>
    <property type="match status" value="1"/>
</dbReference>
<dbReference type="AlphaFoldDB" id="A0A2P8G9P3"/>
<dbReference type="InterPro" id="IPR023996">
    <property type="entry name" value="TonB-dep_OMP_SusC/RagA"/>
</dbReference>
<dbReference type="Proteomes" id="UP000240978">
    <property type="component" value="Unassembled WGS sequence"/>
</dbReference>
<dbReference type="OrthoDB" id="600528at2"/>
<dbReference type="InterPro" id="IPR037066">
    <property type="entry name" value="Plug_dom_sf"/>
</dbReference>
<evidence type="ECO:0000256" key="7">
    <source>
        <dbReference type="PROSITE-ProRule" id="PRU01360"/>
    </source>
</evidence>
<dbReference type="NCBIfam" id="TIGR04056">
    <property type="entry name" value="OMP_RagA_SusC"/>
    <property type="match status" value="1"/>
</dbReference>
<dbReference type="RefSeq" id="WP_106602547.1">
    <property type="nucleotide sequence ID" value="NZ_PYGK01000005.1"/>
</dbReference>
<evidence type="ECO:0000256" key="8">
    <source>
        <dbReference type="SAM" id="SignalP"/>
    </source>
</evidence>